<gene>
    <name evidence="1" type="ORF">E0I26_02710</name>
</gene>
<dbReference type="OrthoDB" id="9803723at2"/>
<sequence length="87" mass="10287">MFPKIITAIPKPGYKLELEFDNKIWKEFSVLPYLNYPVFQPLKDTSFFNQVFVKYDTVVWGKEEIIDFDPFTLWTESIEISKNSIAS</sequence>
<reference evidence="1 2" key="1">
    <citation type="submission" date="2019-03" db="EMBL/GenBank/DDBJ databases">
        <title>Novel species of Flavobacterium.</title>
        <authorList>
            <person name="Liu Q."/>
            <person name="Xin Y.-H."/>
        </authorList>
    </citation>
    <scope>NUCLEOTIDE SEQUENCE [LARGE SCALE GENOMIC DNA]</scope>
    <source>
        <strain evidence="1 2">LB3P52</strain>
    </source>
</reference>
<evidence type="ECO:0000313" key="1">
    <source>
        <dbReference type="EMBL" id="TDE47017.1"/>
    </source>
</evidence>
<name>A0A4R5FDD3_9FLAO</name>
<protein>
    <submittedName>
        <fullName evidence="1">DUF2442 domain-containing protein</fullName>
    </submittedName>
</protein>
<dbReference type="AlphaFoldDB" id="A0A4R5FDD3"/>
<dbReference type="Pfam" id="PF10387">
    <property type="entry name" value="DUF2442"/>
    <property type="match status" value="1"/>
</dbReference>
<dbReference type="InterPro" id="IPR036782">
    <property type="entry name" value="NE0471-like_N"/>
</dbReference>
<organism evidence="1 2">
    <name type="scientific">Flavobacterium rhamnosiphilum</name>
    <dbReference type="NCBI Taxonomy" id="2541724"/>
    <lineage>
        <taxon>Bacteria</taxon>
        <taxon>Pseudomonadati</taxon>
        <taxon>Bacteroidota</taxon>
        <taxon>Flavobacteriia</taxon>
        <taxon>Flavobacteriales</taxon>
        <taxon>Flavobacteriaceae</taxon>
        <taxon>Flavobacterium</taxon>
    </lineage>
</organism>
<dbReference type="InterPro" id="IPR018841">
    <property type="entry name" value="DUF2442"/>
</dbReference>
<proteinExistence type="predicted"/>
<accession>A0A4R5FDD3</accession>
<dbReference type="SUPFAM" id="SSF143880">
    <property type="entry name" value="NE0471 N-terminal domain-like"/>
    <property type="match status" value="1"/>
</dbReference>
<dbReference type="Gene3D" id="3.30.2020.10">
    <property type="entry name" value="NE0471-like N-terminal domain"/>
    <property type="match status" value="1"/>
</dbReference>
<evidence type="ECO:0000313" key="2">
    <source>
        <dbReference type="Proteomes" id="UP000294814"/>
    </source>
</evidence>
<dbReference type="RefSeq" id="WP_131914952.1">
    <property type="nucleotide sequence ID" value="NZ_SMLG01000001.1"/>
</dbReference>
<dbReference type="Proteomes" id="UP000294814">
    <property type="component" value="Unassembled WGS sequence"/>
</dbReference>
<keyword evidence="2" id="KW-1185">Reference proteome</keyword>
<comment type="caution">
    <text evidence="1">The sequence shown here is derived from an EMBL/GenBank/DDBJ whole genome shotgun (WGS) entry which is preliminary data.</text>
</comment>
<dbReference type="EMBL" id="SMLG01000001">
    <property type="protein sequence ID" value="TDE47017.1"/>
    <property type="molecule type" value="Genomic_DNA"/>
</dbReference>